<dbReference type="AlphaFoldDB" id="A0A166SX04"/>
<gene>
    <name evidence="1" type="ORF">FIBSPDRAFT_162463</name>
</gene>
<dbReference type="EMBL" id="KV417496">
    <property type="protein sequence ID" value="KZP29930.1"/>
    <property type="molecule type" value="Genomic_DNA"/>
</dbReference>
<proteinExistence type="predicted"/>
<organism evidence="1 2">
    <name type="scientific">Athelia psychrophila</name>
    <dbReference type="NCBI Taxonomy" id="1759441"/>
    <lineage>
        <taxon>Eukaryota</taxon>
        <taxon>Fungi</taxon>
        <taxon>Dikarya</taxon>
        <taxon>Basidiomycota</taxon>
        <taxon>Agaricomycotina</taxon>
        <taxon>Agaricomycetes</taxon>
        <taxon>Agaricomycetidae</taxon>
        <taxon>Atheliales</taxon>
        <taxon>Atheliaceae</taxon>
        <taxon>Athelia</taxon>
    </lineage>
</organism>
<evidence type="ECO:0000313" key="1">
    <source>
        <dbReference type="EMBL" id="KZP29930.1"/>
    </source>
</evidence>
<accession>A0A166SX04</accession>
<evidence type="ECO:0000313" key="2">
    <source>
        <dbReference type="Proteomes" id="UP000076532"/>
    </source>
</evidence>
<reference evidence="1 2" key="1">
    <citation type="journal article" date="2016" name="Mol. Biol. Evol.">
        <title>Comparative Genomics of Early-Diverging Mushroom-Forming Fungi Provides Insights into the Origins of Lignocellulose Decay Capabilities.</title>
        <authorList>
            <person name="Nagy L.G."/>
            <person name="Riley R."/>
            <person name="Tritt A."/>
            <person name="Adam C."/>
            <person name="Daum C."/>
            <person name="Floudas D."/>
            <person name="Sun H."/>
            <person name="Yadav J.S."/>
            <person name="Pangilinan J."/>
            <person name="Larsson K.H."/>
            <person name="Matsuura K."/>
            <person name="Barry K."/>
            <person name="Labutti K."/>
            <person name="Kuo R."/>
            <person name="Ohm R.A."/>
            <person name="Bhattacharya S.S."/>
            <person name="Shirouzu T."/>
            <person name="Yoshinaga Y."/>
            <person name="Martin F.M."/>
            <person name="Grigoriev I.V."/>
            <person name="Hibbett D.S."/>
        </authorList>
    </citation>
    <scope>NUCLEOTIDE SEQUENCE [LARGE SCALE GENOMIC DNA]</scope>
    <source>
        <strain evidence="1 2">CBS 109695</strain>
    </source>
</reference>
<dbReference type="Proteomes" id="UP000076532">
    <property type="component" value="Unassembled WGS sequence"/>
</dbReference>
<protein>
    <submittedName>
        <fullName evidence="1">Uncharacterized protein</fullName>
    </submittedName>
</protein>
<sequence length="79" mass="8922">MARSPAAELVICLLIQKSKSWTRRAVCCRLDAPGGIRTGAPPLSFFPHLFDVHRRGHRHSSRCLTTLPHLISRHRAYPP</sequence>
<keyword evidence="2" id="KW-1185">Reference proteome</keyword>
<name>A0A166SX04_9AGAM</name>